<dbReference type="Pfam" id="PF12697">
    <property type="entry name" value="Abhydrolase_6"/>
    <property type="match status" value="1"/>
</dbReference>
<evidence type="ECO:0000313" key="1">
    <source>
        <dbReference type="EMBL" id="AWB92595.1"/>
    </source>
</evidence>
<dbReference type="Proteomes" id="UP000244384">
    <property type="component" value="Chromosome"/>
</dbReference>
<name>A0A2S0WMN5_9ACTN</name>
<gene>
    <name evidence="1" type="ORF">C3E78_10500</name>
</gene>
<reference evidence="2" key="1">
    <citation type="submission" date="2018-01" db="EMBL/GenBank/DDBJ databases">
        <authorList>
            <person name="Li J."/>
        </authorList>
    </citation>
    <scope>NUCLEOTIDE SEQUENCE [LARGE SCALE GENOMIC DNA]</scope>
    <source>
        <strain evidence="2">592</strain>
    </source>
</reference>
<protein>
    <submittedName>
        <fullName evidence="1">Alpha/beta hydrolase</fullName>
    </submittedName>
</protein>
<dbReference type="GO" id="GO:0016787">
    <property type="term" value="F:hydrolase activity"/>
    <property type="evidence" value="ECO:0007669"/>
    <property type="project" value="UniProtKB-KW"/>
</dbReference>
<dbReference type="SUPFAM" id="SSF53474">
    <property type="entry name" value="alpha/beta-Hydrolases"/>
    <property type="match status" value="1"/>
</dbReference>
<dbReference type="InterPro" id="IPR000073">
    <property type="entry name" value="AB_hydrolase_1"/>
</dbReference>
<evidence type="ECO:0000313" key="2">
    <source>
        <dbReference type="Proteomes" id="UP000244384"/>
    </source>
</evidence>
<keyword evidence="1" id="KW-0378">Hydrolase</keyword>
<dbReference type="PANTHER" id="PTHR37017:SF11">
    <property type="entry name" value="ESTERASE_LIPASE_THIOESTERASE DOMAIN-CONTAINING PROTEIN"/>
    <property type="match status" value="1"/>
</dbReference>
<dbReference type="OrthoDB" id="64996at2"/>
<dbReference type="AlphaFoldDB" id="A0A2S0WMN5"/>
<sequence>MITPTRKGKSTVHISPTPVMTIIDDSTSLSGTSAADHTTPTIVLVHGAWADSSSWSAVVERLRADGFAIRSIANPLQGVVADTAYLSSYLAAIDGPIVLVGHSYGGAVISNIDASAFDIRSLVFIAAFIPLIGETVGQLAAQSTPALPLVPVEVPDGVEVSIEEAGFRTAFAGDLSQAIADNLAVAQRPANVKAVSEPSVNEAFRSVPSWALITRQDQAINYDLQRHMVGRTDANTTEVDASHAVMVSRPDAVADLIKQAARPSHSHTPTATAEGIS</sequence>
<accession>A0A2S0WMN5</accession>
<organism evidence="1 2">
    <name type="scientific">Aeromicrobium chenweiae</name>
    <dbReference type="NCBI Taxonomy" id="2079793"/>
    <lineage>
        <taxon>Bacteria</taxon>
        <taxon>Bacillati</taxon>
        <taxon>Actinomycetota</taxon>
        <taxon>Actinomycetes</taxon>
        <taxon>Propionibacteriales</taxon>
        <taxon>Nocardioidaceae</taxon>
        <taxon>Aeromicrobium</taxon>
    </lineage>
</organism>
<keyword evidence="2" id="KW-1185">Reference proteome</keyword>
<dbReference type="InterPro" id="IPR029058">
    <property type="entry name" value="AB_hydrolase_fold"/>
</dbReference>
<dbReference type="InterPro" id="IPR052897">
    <property type="entry name" value="Sec-Metab_Biosynth_Hydrolase"/>
</dbReference>
<proteinExistence type="predicted"/>
<dbReference type="Gene3D" id="3.40.50.1820">
    <property type="entry name" value="alpha/beta hydrolase"/>
    <property type="match status" value="1"/>
</dbReference>
<dbReference type="PANTHER" id="PTHR37017">
    <property type="entry name" value="AB HYDROLASE-1 DOMAIN-CONTAINING PROTEIN-RELATED"/>
    <property type="match status" value="1"/>
</dbReference>
<dbReference type="KEGG" id="aez:C3E78_10500"/>
<accession>A0A5F2EWL2</accession>
<dbReference type="EMBL" id="CP026952">
    <property type="protein sequence ID" value="AWB92595.1"/>
    <property type="molecule type" value="Genomic_DNA"/>
</dbReference>